<dbReference type="InterPro" id="IPR001609">
    <property type="entry name" value="Myosin_head_motor_dom-like"/>
</dbReference>
<dbReference type="InterPro" id="IPR027417">
    <property type="entry name" value="P-loop_NTPase"/>
</dbReference>
<evidence type="ECO:0000256" key="1">
    <source>
        <dbReference type="ARBA" id="ARBA00022741"/>
    </source>
</evidence>
<dbReference type="Pfam" id="PF00612">
    <property type="entry name" value="IQ"/>
    <property type="match status" value="1"/>
</dbReference>
<dbReference type="PROSITE" id="PS50096">
    <property type="entry name" value="IQ"/>
    <property type="match status" value="3"/>
</dbReference>
<dbReference type="GO" id="GO:0000146">
    <property type="term" value="F:microfilament motor activity"/>
    <property type="evidence" value="ECO:0007669"/>
    <property type="project" value="TreeGrafter"/>
</dbReference>
<dbReference type="GO" id="GO:0016020">
    <property type="term" value="C:membrane"/>
    <property type="evidence" value="ECO:0007669"/>
    <property type="project" value="TreeGrafter"/>
</dbReference>
<dbReference type="GO" id="GO:0005524">
    <property type="term" value="F:ATP binding"/>
    <property type="evidence" value="ECO:0007669"/>
    <property type="project" value="UniProtKB-KW"/>
</dbReference>
<accession>A0A812UEN5</accession>
<keyword evidence="3 6" id="KW-0518">Myosin</keyword>
<dbReference type="EMBL" id="CAJNDS010002688">
    <property type="protein sequence ID" value="CAE7565280.1"/>
    <property type="molecule type" value="Genomic_DNA"/>
</dbReference>
<dbReference type="Proteomes" id="UP000604046">
    <property type="component" value="Unassembled WGS sequence"/>
</dbReference>
<keyword evidence="5 6" id="KW-0009">Actin-binding</keyword>
<keyword evidence="1" id="KW-0547">Nucleotide-binding</keyword>
<name>A0A812UEN5_9DINO</name>
<comment type="similarity">
    <text evidence="6">Belongs to the TRAFAC class myosin-kinesin ATPase superfamily. Myosin family.</text>
</comment>
<dbReference type="SUPFAM" id="SSF52540">
    <property type="entry name" value="P-loop containing nucleoside triphosphate hydrolases"/>
    <property type="match status" value="1"/>
</dbReference>
<dbReference type="GO" id="GO:0016459">
    <property type="term" value="C:myosin complex"/>
    <property type="evidence" value="ECO:0007669"/>
    <property type="project" value="UniProtKB-KW"/>
</dbReference>
<evidence type="ECO:0000313" key="8">
    <source>
        <dbReference type="EMBL" id="CAE7565280.1"/>
    </source>
</evidence>
<dbReference type="PROSITE" id="PS51456">
    <property type="entry name" value="MYOSIN_MOTOR"/>
    <property type="match status" value="1"/>
</dbReference>
<keyword evidence="4" id="KW-0505">Motor protein</keyword>
<dbReference type="Gene3D" id="3.40.850.10">
    <property type="entry name" value="Kinesin motor domain"/>
    <property type="match status" value="1"/>
</dbReference>
<feature type="region of interest" description="Actin-binding" evidence="6">
    <location>
        <begin position="32"/>
        <end position="54"/>
    </location>
</feature>
<evidence type="ECO:0000256" key="5">
    <source>
        <dbReference type="ARBA" id="ARBA00023203"/>
    </source>
</evidence>
<evidence type="ECO:0000256" key="6">
    <source>
        <dbReference type="PROSITE-ProRule" id="PRU00782"/>
    </source>
</evidence>
<evidence type="ECO:0000259" key="7">
    <source>
        <dbReference type="PROSITE" id="PS51456"/>
    </source>
</evidence>
<feature type="domain" description="Myosin motor" evidence="7">
    <location>
        <begin position="1"/>
        <end position="160"/>
    </location>
</feature>
<dbReference type="Gene3D" id="1.20.5.4820">
    <property type="match status" value="1"/>
</dbReference>
<evidence type="ECO:0000256" key="2">
    <source>
        <dbReference type="ARBA" id="ARBA00022840"/>
    </source>
</evidence>
<keyword evidence="2" id="KW-0067">ATP-binding</keyword>
<dbReference type="InterPro" id="IPR000048">
    <property type="entry name" value="IQ_motif_EF-hand-BS"/>
</dbReference>
<comment type="caution">
    <text evidence="8">The sequence shown here is derived from an EMBL/GenBank/DDBJ whole genome shotgun (WGS) entry which is preliminary data.</text>
</comment>
<dbReference type="SMART" id="SM00015">
    <property type="entry name" value="IQ"/>
    <property type="match status" value="3"/>
</dbReference>
<reference evidence="8" key="1">
    <citation type="submission" date="2021-02" db="EMBL/GenBank/DDBJ databases">
        <authorList>
            <person name="Dougan E. K."/>
            <person name="Rhodes N."/>
            <person name="Thang M."/>
            <person name="Chan C."/>
        </authorList>
    </citation>
    <scope>NUCLEOTIDE SEQUENCE</scope>
</reference>
<dbReference type="GO" id="GO:0051015">
    <property type="term" value="F:actin filament binding"/>
    <property type="evidence" value="ECO:0007669"/>
    <property type="project" value="TreeGrafter"/>
</dbReference>
<organism evidence="8 9">
    <name type="scientific">Symbiodinium natans</name>
    <dbReference type="NCBI Taxonomy" id="878477"/>
    <lineage>
        <taxon>Eukaryota</taxon>
        <taxon>Sar</taxon>
        <taxon>Alveolata</taxon>
        <taxon>Dinophyceae</taxon>
        <taxon>Suessiales</taxon>
        <taxon>Symbiodiniaceae</taxon>
        <taxon>Symbiodinium</taxon>
    </lineage>
</organism>
<dbReference type="GO" id="GO:0007015">
    <property type="term" value="P:actin filament organization"/>
    <property type="evidence" value="ECO:0007669"/>
    <property type="project" value="TreeGrafter"/>
</dbReference>
<dbReference type="PANTHER" id="PTHR13140">
    <property type="entry name" value="MYOSIN"/>
    <property type="match status" value="1"/>
</dbReference>
<dbReference type="OrthoDB" id="422314at2759"/>
<dbReference type="GO" id="GO:0005737">
    <property type="term" value="C:cytoplasm"/>
    <property type="evidence" value="ECO:0007669"/>
    <property type="project" value="TreeGrafter"/>
</dbReference>
<evidence type="ECO:0000256" key="3">
    <source>
        <dbReference type="ARBA" id="ARBA00023123"/>
    </source>
</evidence>
<dbReference type="Pfam" id="PF00063">
    <property type="entry name" value="Myosin_head"/>
    <property type="match status" value="1"/>
</dbReference>
<evidence type="ECO:0000256" key="4">
    <source>
        <dbReference type="ARBA" id="ARBA00023175"/>
    </source>
</evidence>
<protein>
    <submittedName>
        <fullName evidence="8">MYO7B protein</fullName>
    </submittedName>
</protein>
<proteinExistence type="inferred from homology"/>
<evidence type="ECO:0000313" key="9">
    <source>
        <dbReference type="Proteomes" id="UP000604046"/>
    </source>
</evidence>
<keyword evidence="9" id="KW-1185">Reference proteome</keyword>
<sequence>MVNTDETKQMEAARRGRKLFGRTLINIFQQELNELCSTLEARDCRHIRCLRPNDEQKPLFFDDKSMLRQCRYSGLLEATRIRRQGYAHRRSLSHFASRYALLLATPEARRGARRTMDAPACIAISEVAAFGGVSRDDLRIGATKVFMRAPALAWLESRRSLHASLTILAALRGHRARHAYQQIRRSALKLQALQRGRAGRRRAGRLAAERARYQAERQAAEAAAAAKAAARARAAVWEDAALQLQCNWRGRQARKALAAAREDRRRRIETLAVAAANAATTPLEAKKVATFTTAPRADSTKRLVGEIRLGQPQYGQRYTRHGLHRLVPSYSMVWQATEGPRDSGSLP</sequence>
<dbReference type="InterPro" id="IPR036961">
    <property type="entry name" value="Kinesin_motor_dom_sf"/>
</dbReference>
<gene>
    <name evidence="8" type="primary">MYO7B</name>
    <name evidence="8" type="ORF">SNAT2548_LOCUS32010</name>
</gene>
<comment type="caution">
    <text evidence="6">Lacks conserved residue(s) required for the propagation of feature annotation.</text>
</comment>
<dbReference type="AlphaFoldDB" id="A0A812UEN5"/>
<dbReference type="PANTHER" id="PTHR13140:SF706">
    <property type="entry name" value="DILUTE CLASS UNCONVENTIONAL MYOSIN, ISOFORM C"/>
    <property type="match status" value="1"/>
</dbReference>